<proteinExistence type="predicted"/>
<keyword evidence="2" id="KW-1185">Reference proteome</keyword>
<accession>A0A2U1KQD3</accession>
<evidence type="ECO:0000313" key="1">
    <source>
        <dbReference type="EMBL" id="PWA38967.1"/>
    </source>
</evidence>
<dbReference type="AlphaFoldDB" id="A0A2U1KQD3"/>
<keyword evidence="1" id="KW-0808">Transferase</keyword>
<reference evidence="1 2" key="1">
    <citation type="journal article" date="2018" name="Mol. Plant">
        <title>The genome of Artemisia annua provides insight into the evolution of Asteraceae family and artemisinin biosynthesis.</title>
        <authorList>
            <person name="Shen Q."/>
            <person name="Zhang L."/>
            <person name="Liao Z."/>
            <person name="Wang S."/>
            <person name="Yan T."/>
            <person name="Shi P."/>
            <person name="Liu M."/>
            <person name="Fu X."/>
            <person name="Pan Q."/>
            <person name="Wang Y."/>
            <person name="Lv Z."/>
            <person name="Lu X."/>
            <person name="Zhang F."/>
            <person name="Jiang W."/>
            <person name="Ma Y."/>
            <person name="Chen M."/>
            <person name="Hao X."/>
            <person name="Li L."/>
            <person name="Tang Y."/>
            <person name="Lv G."/>
            <person name="Zhou Y."/>
            <person name="Sun X."/>
            <person name="Brodelius P.E."/>
            <person name="Rose J.K.C."/>
            <person name="Tang K."/>
        </authorList>
    </citation>
    <scope>NUCLEOTIDE SEQUENCE [LARGE SCALE GENOMIC DNA]</scope>
    <source>
        <strain evidence="2">cv. Huhao1</strain>
        <tissue evidence="1">Leaf</tissue>
    </source>
</reference>
<gene>
    <name evidence="1" type="ORF">CTI12_AA576540</name>
</gene>
<dbReference type="EMBL" id="PKPP01015091">
    <property type="protein sequence ID" value="PWA38967.1"/>
    <property type="molecule type" value="Genomic_DNA"/>
</dbReference>
<keyword evidence="1" id="KW-0012">Acyltransferase</keyword>
<comment type="caution">
    <text evidence="1">The sequence shown here is derived from an EMBL/GenBank/DDBJ whole genome shotgun (WGS) entry which is preliminary data.</text>
</comment>
<dbReference type="OrthoDB" id="619536at2759"/>
<dbReference type="Proteomes" id="UP000245207">
    <property type="component" value="Unassembled WGS sequence"/>
</dbReference>
<dbReference type="GO" id="GO:0016746">
    <property type="term" value="F:acyltransferase activity"/>
    <property type="evidence" value="ECO:0007669"/>
    <property type="project" value="UniProtKB-KW"/>
</dbReference>
<evidence type="ECO:0000313" key="2">
    <source>
        <dbReference type="Proteomes" id="UP000245207"/>
    </source>
</evidence>
<sequence length="120" mass="13844">MISSCRSGGNKVIETRSSSSVGKPGFLHVTFPDLNEKGHSLNPLKYVQERQNGVKRRINLSSIYLTELLLESVRKYRGPKDSILFKMYWNVVLMHYMATAEYIHRTQKNSSMSIKFDWAT</sequence>
<name>A0A2U1KQD3_ARTAN</name>
<organism evidence="1 2">
    <name type="scientific">Artemisia annua</name>
    <name type="common">Sweet wormwood</name>
    <dbReference type="NCBI Taxonomy" id="35608"/>
    <lineage>
        <taxon>Eukaryota</taxon>
        <taxon>Viridiplantae</taxon>
        <taxon>Streptophyta</taxon>
        <taxon>Embryophyta</taxon>
        <taxon>Tracheophyta</taxon>
        <taxon>Spermatophyta</taxon>
        <taxon>Magnoliopsida</taxon>
        <taxon>eudicotyledons</taxon>
        <taxon>Gunneridae</taxon>
        <taxon>Pentapetalae</taxon>
        <taxon>asterids</taxon>
        <taxon>campanulids</taxon>
        <taxon>Asterales</taxon>
        <taxon>Asteraceae</taxon>
        <taxon>Asteroideae</taxon>
        <taxon>Anthemideae</taxon>
        <taxon>Artemisiinae</taxon>
        <taxon>Artemisia</taxon>
    </lineage>
</organism>
<protein>
    <submittedName>
        <fullName evidence="1">O-acyltransferase, WSD1 domain-containing protein</fullName>
    </submittedName>
</protein>